<evidence type="ECO:0000256" key="5">
    <source>
        <dbReference type="ARBA" id="ARBA00022553"/>
    </source>
</evidence>
<keyword evidence="11 13" id="KW-0472">Membrane</keyword>
<evidence type="ECO:0000313" key="17">
    <source>
        <dbReference type="Proteomes" id="UP000472335"/>
    </source>
</evidence>
<keyword evidence="8 16" id="KW-0418">Kinase</keyword>
<dbReference type="PROSITE" id="PS50109">
    <property type="entry name" value="HIS_KIN"/>
    <property type="match status" value="1"/>
</dbReference>
<keyword evidence="10" id="KW-0902">Two-component regulatory system</keyword>
<evidence type="ECO:0000256" key="1">
    <source>
        <dbReference type="ARBA" id="ARBA00000085"/>
    </source>
</evidence>
<evidence type="ECO:0000256" key="10">
    <source>
        <dbReference type="ARBA" id="ARBA00023012"/>
    </source>
</evidence>
<evidence type="ECO:0000256" key="13">
    <source>
        <dbReference type="SAM" id="Phobius"/>
    </source>
</evidence>
<evidence type="ECO:0000256" key="8">
    <source>
        <dbReference type="ARBA" id="ARBA00022777"/>
    </source>
</evidence>
<feature type="domain" description="HAMP" evidence="15">
    <location>
        <begin position="137"/>
        <end position="190"/>
    </location>
</feature>
<evidence type="ECO:0000256" key="7">
    <source>
        <dbReference type="ARBA" id="ARBA00022692"/>
    </source>
</evidence>
<protein>
    <recommendedName>
        <fullName evidence="4">histidine kinase</fullName>
        <ecNumber evidence="4">2.7.13.3</ecNumber>
    </recommendedName>
</protein>
<keyword evidence="7 13" id="KW-0812">Transmembrane</keyword>
<keyword evidence="17" id="KW-1185">Reference proteome</keyword>
<dbReference type="SMART" id="SM00387">
    <property type="entry name" value="HATPase_c"/>
    <property type="match status" value="1"/>
</dbReference>
<dbReference type="PRINTS" id="PR00344">
    <property type="entry name" value="BCTRLSENSOR"/>
</dbReference>
<comment type="subcellular location">
    <subcellularLocation>
        <location evidence="3">Cell membrane</location>
    </subcellularLocation>
    <subcellularLocation>
        <location evidence="2">Membrane</location>
        <topology evidence="2">Multi-pass membrane protein</topology>
    </subcellularLocation>
</comment>
<dbReference type="SUPFAM" id="SSF55874">
    <property type="entry name" value="ATPase domain of HSP90 chaperone/DNA topoisomerase II/histidine kinase"/>
    <property type="match status" value="1"/>
</dbReference>
<dbReference type="SMART" id="SM00304">
    <property type="entry name" value="HAMP"/>
    <property type="match status" value="1"/>
</dbReference>
<feature type="transmembrane region" description="Helical" evidence="13">
    <location>
        <begin position="118"/>
        <end position="141"/>
    </location>
</feature>
<evidence type="ECO:0000259" key="14">
    <source>
        <dbReference type="PROSITE" id="PS50109"/>
    </source>
</evidence>
<dbReference type="GO" id="GO:0005886">
    <property type="term" value="C:plasma membrane"/>
    <property type="evidence" value="ECO:0007669"/>
    <property type="project" value="UniProtKB-SubCell"/>
</dbReference>
<dbReference type="Gene3D" id="3.30.565.10">
    <property type="entry name" value="Histidine kinase-like ATPase, C-terminal domain"/>
    <property type="match status" value="1"/>
</dbReference>
<dbReference type="InterPro" id="IPR036890">
    <property type="entry name" value="HATPase_C_sf"/>
</dbReference>
<dbReference type="EMBL" id="JAAKZY010000032">
    <property type="protein sequence ID" value="NGO08497.1"/>
    <property type="molecule type" value="Genomic_DNA"/>
</dbReference>
<keyword evidence="9 13" id="KW-1133">Transmembrane helix</keyword>
<keyword evidence="6" id="KW-0808">Transferase</keyword>
<dbReference type="RefSeq" id="WP_165258418.1">
    <property type="nucleotide sequence ID" value="NZ_JAAKZY010000032.1"/>
</dbReference>
<evidence type="ECO:0000256" key="11">
    <source>
        <dbReference type="ARBA" id="ARBA00023136"/>
    </source>
</evidence>
<dbReference type="PROSITE" id="PS50885">
    <property type="entry name" value="HAMP"/>
    <property type="match status" value="1"/>
</dbReference>
<dbReference type="Pfam" id="PF02518">
    <property type="entry name" value="HATPase_c"/>
    <property type="match status" value="1"/>
</dbReference>
<dbReference type="Gene3D" id="6.10.340.10">
    <property type="match status" value="1"/>
</dbReference>
<dbReference type="AlphaFoldDB" id="A0A6G4V3P6"/>
<dbReference type="InterPro" id="IPR036097">
    <property type="entry name" value="HisK_dim/P_sf"/>
</dbReference>
<reference evidence="16 17" key="1">
    <citation type="submission" date="2020-02" db="EMBL/GenBank/DDBJ databases">
        <title>Whole-genome analyses of novel actinobacteria.</title>
        <authorList>
            <person name="Sahin N."/>
            <person name="Gencbay T."/>
        </authorList>
    </citation>
    <scope>NUCLEOTIDE SEQUENCE [LARGE SCALE GENOMIC DNA]</scope>
    <source>
        <strain evidence="16 17">HC44</strain>
    </source>
</reference>
<dbReference type="EC" id="2.7.13.3" evidence="4"/>
<dbReference type="Gene3D" id="1.10.287.130">
    <property type="match status" value="1"/>
</dbReference>
<feature type="region of interest" description="Disordered" evidence="12">
    <location>
        <begin position="1"/>
        <end position="20"/>
    </location>
</feature>
<dbReference type="Pfam" id="PF00672">
    <property type="entry name" value="HAMP"/>
    <property type="match status" value="1"/>
</dbReference>
<feature type="domain" description="Histidine kinase" evidence="14">
    <location>
        <begin position="198"/>
        <end position="410"/>
    </location>
</feature>
<dbReference type="InterPro" id="IPR005467">
    <property type="entry name" value="His_kinase_dom"/>
</dbReference>
<evidence type="ECO:0000256" key="4">
    <source>
        <dbReference type="ARBA" id="ARBA00012438"/>
    </source>
</evidence>
<evidence type="ECO:0000256" key="9">
    <source>
        <dbReference type="ARBA" id="ARBA00022989"/>
    </source>
</evidence>
<evidence type="ECO:0000256" key="3">
    <source>
        <dbReference type="ARBA" id="ARBA00004236"/>
    </source>
</evidence>
<dbReference type="CDD" id="cd06225">
    <property type="entry name" value="HAMP"/>
    <property type="match status" value="1"/>
</dbReference>
<dbReference type="SUPFAM" id="SSF158472">
    <property type="entry name" value="HAMP domain-like"/>
    <property type="match status" value="1"/>
</dbReference>
<dbReference type="SUPFAM" id="SSF47384">
    <property type="entry name" value="Homodimeric domain of signal transducing histidine kinase"/>
    <property type="match status" value="1"/>
</dbReference>
<dbReference type="Pfam" id="PF00512">
    <property type="entry name" value="HisKA"/>
    <property type="match status" value="1"/>
</dbReference>
<organism evidence="16 17">
    <name type="scientific">Streptomyces scabichelini</name>
    <dbReference type="NCBI Taxonomy" id="2711217"/>
    <lineage>
        <taxon>Bacteria</taxon>
        <taxon>Bacillati</taxon>
        <taxon>Actinomycetota</taxon>
        <taxon>Actinomycetes</taxon>
        <taxon>Kitasatosporales</taxon>
        <taxon>Streptomycetaceae</taxon>
        <taxon>Streptomyces</taxon>
    </lineage>
</organism>
<dbReference type="PANTHER" id="PTHR45436:SF15">
    <property type="entry name" value="SENSOR HISTIDINE KINASE CUSS"/>
    <property type="match status" value="1"/>
</dbReference>
<evidence type="ECO:0000256" key="12">
    <source>
        <dbReference type="SAM" id="MobiDB-lite"/>
    </source>
</evidence>
<comment type="caution">
    <text evidence="16">The sequence shown here is derived from an EMBL/GenBank/DDBJ whole genome shotgun (WGS) entry which is preliminary data.</text>
</comment>
<feature type="transmembrane region" description="Helical" evidence="13">
    <location>
        <begin position="38"/>
        <end position="59"/>
    </location>
</feature>
<dbReference type="CDD" id="cd00075">
    <property type="entry name" value="HATPase"/>
    <property type="match status" value="1"/>
</dbReference>
<dbReference type="Proteomes" id="UP000472335">
    <property type="component" value="Unassembled WGS sequence"/>
</dbReference>
<accession>A0A6G4V3P6</accession>
<name>A0A6G4V3P6_9ACTN</name>
<proteinExistence type="predicted"/>
<dbReference type="InterPro" id="IPR003661">
    <property type="entry name" value="HisK_dim/P_dom"/>
</dbReference>
<dbReference type="GO" id="GO:0000155">
    <property type="term" value="F:phosphorelay sensor kinase activity"/>
    <property type="evidence" value="ECO:0007669"/>
    <property type="project" value="InterPro"/>
</dbReference>
<evidence type="ECO:0000256" key="2">
    <source>
        <dbReference type="ARBA" id="ARBA00004141"/>
    </source>
</evidence>
<dbReference type="InterPro" id="IPR003594">
    <property type="entry name" value="HATPase_dom"/>
</dbReference>
<evidence type="ECO:0000259" key="15">
    <source>
        <dbReference type="PROSITE" id="PS50885"/>
    </source>
</evidence>
<sequence length="410" mass="44495">MATTPAPPKTPPKPTWDPRGPELPFPWLRPTIRIRLTLLYGGMFLIAGILLLSIIYLLAAQALDVGSDLPFKIVEGKVTSETCNLPTQASPSEFNSAMNDCVNEQRQHALDNLLSRSLLALLGLAVIAFAFGYAMAGRVLAPLGRITRTARAVAGSDLSRRIELDGPDDELKELADTFDDMLERLQRAFTAQQRFVGNASHELRTPLAINRTLLEVHLSDPGAPVELQQLGKTLLATNERSEQLVEGLLLLARSDNQIIERKAVDLAEVASQAIDQVRAEADANGVEIRGERAPMVVQGNGVLLERIALNLVQNAVRYNVPKGGWVEVTTEAQHGQAVFVVSNTGPVVPAYEIDNLFEPFRRLRTERTGSDKGVGLGLSIARSVARAHGGHITAEPREGGGLVMRVTLPI</sequence>
<dbReference type="InterPro" id="IPR003660">
    <property type="entry name" value="HAMP_dom"/>
</dbReference>
<dbReference type="InterPro" id="IPR004358">
    <property type="entry name" value="Sig_transdc_His_kin-like_C"/>
</dbReference>
<feature type="compositionally biased region" description="Pro residues" evidence="12">
    <location>
        <begin position="1"/>
        <end position="15"/>
    </location>
</feature>
<gene>
    <name evidence="16" type="ORF">G5C60_12910</name>
</gene>
<dbReference type="PANTHER" id="PTHR45436">
    <property type="entry name" value="SENSOR HISTIDINE KINASE YKOH"/>
    <property type="match status" value="1"/>
</dbReference>
<evidence type="ECO:0000256" key="6">
    <source>
        <dbReference type="ARBA" id="ARBA00022679"/>
    </source>
</evidence>
<dbReference type="CDD" id="cd00082">
    <property type="entry name" value="HisKA"/>
    <property type="match status" value="1"/>
</dbReference>
<comment type="catalytic activity">
    <reaction evidence="1">
        <text>ATP + protein L-histidine = ADP + protein N-phospho-L-histidine.</text>
        <dbReference type="EC" id="2.7.13.3"/>
    </reaction>
</comment>
<dbReference type="SMART" id="SM00388">
    <property type="entry name" value="HisKA"/>
    <property type="match status" value="1"/>
</dbReference>
<evidence type="ECO:0000313" key="16">
    <source>
        <dbReference type="EMBL" id="NGO08497.1"/>
    </source>
</evidence>
<keyword evidence="5" id="KW-0597">Phosphoprotein</keyword>
<dbReference type="InterPro" id="IPR050428">
    <property type="entry name" value="TCS_sensor_his_kinase"/>
</dbReference>